<dbReference type="AlphaFoldDB" id="E7QZ43"/>
<dbReference type="Proteomes" id="UP000003751">
    <property type="component" value="Unassembled WGS sequence"/>
</dbReference>
<dbReference type="PANTHER" id="PTHR43709:SF2">
    <property type="entry name" value="DUF453 DOMAIN PROTEIN (AFU_ORTHOLOGUE AFUA_6G00360)"/>
    <property type="match status" value="1"/>
</dbReference>
<comment type="similarity">
    <text evidence="1">Belongs to the PrpF family.</text>
</comment>
<dbReference type="PATRIC" id="fig|797209.4.peg.4210"/>
<dbReference type="eggNOG" id="ENOG502N5HU">
    <property type="taxonomic scope" value="Archaea"/>
</dbReference>
<evidence type="ECO:0000256" key="1">
    <source>
        <dbReference type="ARBA" id="ARBA00007673"/>
    </source>
</evidence>
<reference evidence="6" key="3">
    <citation type="submission" date="2016-11" db="EMBL/GenBank/DDBJ databases">
        <authorList>
            <person name="Varghese N."/>
            <person name="Submissions S."/>
        </authorList>
    </citation>
    <scope>NUCLEOTIDE SEQUENCE [LARGE SCALE GENOMIC DNA]</scope>
    <source>
        <strain evidence="6">DX253</strain>
    </source>
</reference>
<evidence type="ECO:0000256" key="2">
    <source>
        <dbReference type="ARBA" id="ARBA00023235"/>
    </source>
</evidence>
<reference evidence="4" key="2">
    <citation type="submission" date="2016-11" db="EMBL/GenBank/DDBJ databases">
        <authorList>
            <person name="Jaros S."/>
            <person name="Januszkiewicz K."/>
            <person name="Wedrychowicz H."/>
        </authorList>
    </citation>
    <scope>NUCLEOTIDE SEQUENCE [LARGE SCALE GENOMIC DNA]</scope>
    <source>
        <strain evidence="4">DX253</strain>
    </source>
</reference>
<dbReference type="EMBL" id="AEMG01000029">
    <property type="protein sequence ID" value="EFW90204.1"/>
    <property type="molecule type" value="Genomic_DNA"/>
</dbReference>
<evidence type="ECO:0000313" key="6">
    <source>
        <dbReference type="Proteomes" id="UP000184203"/>
    </source>
</evidence>
<proteinExistence type="inferred from homology"/>
<dbReference type="Gene3D" id="3.10.310.10">
    <property type="entry name" value="Diaminopimelate Epimerase, Chain A, domain 1"/>
    <property type="match status" value="2"/>
</dbReference>
<dbReference type="GO" id="GO:0016853">
    <property type="term" value="F:isomerase activity"/>
    <property type="evidence" value="ECO:0007669"/>
    <property type="project" value="UniProtKB-KW"/>
</dbReference>
<organism evidence="3 5">
    <name type="scientific">Haladaptatus paucihalophilus DX253</name>
    <dbReference type="NCBI Taxonomy" id="797209"/>
    <lineage>
        <taxon>Archaea</taxon>
        <taxon>Methanobacteriati</taxon>
        <taxon>Methanobacteriota</taxon>
        <taxon>Stenosarchaea group</taxon>
        <taxon>Halobacteria</taxon>
        <taxon>Halobacteriales</taxon>
        <taxon>Haladaptataceae</taxon>
        <taxon>Haladaptatus</taxon>
    </lineage>
</organism>
<dbReference type="Proteomes" id="UP000184203">
    <property type="component" value="Unassembled WGS sequence"/>
</dbReference>
<gene>
    <name evidence="4" type="ORF">SAMN05444342_2966</name>
    <name evidence="3" type="ORF">ZOD2009_21462</name>
</gene>
<sequence>MNQETIRCALVRGGTSKGVLIASGELPAEHHDEAILSVFGSHEPRQVDGLGGATSTTSKLMVVSPSSRPDVDVNYTFGQVGVTEPLIDYGGNCGNMTTAIGPFAYDEGLIDAVPDADGRVSLTLYNTNTETKLEQSFPVDGTRAVSTGSFSIEGVPGTGARVDTTFLDPGGSKTGSLFPLGGPTVTVETEHERIDATVLDVTTPVAFVRARDLGLDGTEGPSVVDTDGPLLERIERIRAHVCAELGLVDDPDGAARESPGYPKLAFVSEPQSYETENGRVDTERIDLTARIMSMQYLHPIYAVTGGACTAAAALLPGTIPNEVAATSGTEVTLGHPRGTMTVSVGIESDSVRSVTVSRTQRRLMEGTAFYTVSDSVSNG</sequence>
<reference evidence="3 5" key="1">
    <citation type="journal article" date="2014" name="ISME J.">
        <title>Trehalose/2-sulfotrehalose biosynthesis and glycine-betaine uptake are widely spread mechanisms for osmoadaptation in the Halobacteriales.</title>
        <authorList>
            <person name="Youssef N.H."/>
            <person name="Savage-Ashlock K.N."/>
            <person name="McCully A.L."/>
            <person name="Luedtke B."/>
            <person name="Shaw E.I."/>
            <person name="Hoff W.D."/>
            <person name="Elshahed M.S."/>
        </authorList>
    </citation>
    <scope>NUCLEOTIDE SEQUENCE [LARGE SCALE GENOMIC DNA]</scope>
    <source>
        <strain evidence="3 5">DX253</strain>
    </source>
</reference>
<dbReference type="RefSeq" id="WP_007983399.1">
    <property type="nucleotide sequence ID" value="NZ_AEMG01000029.1"/>
</dbReference>
<name>E7QZ43_HALPU</name>
<dbReference type="SUPFAM" id="SSF54506">
    <property type="entry name" value="Diaminopimelate epimerase-like"/>
    <property type="match status" value="2"/>
</dbReference>
<dbReference type="OrthoDB" id="201336at2157"/>
<evidence type="ECO:0000313" key="3">
    <source>
        <dbReference type="EMBL" id="EFW90204.1"/>
    </source>
</evidence>
<dbReference type="PANTHER" id="PTHR43709">
    <property type="entry name" value="ACONITATE ISOMERASE-RELATED"/>
    <property type="match status" value="1"/>
</dbReference>
<dbReference type="STRING" id="797209.GCA_000376445_03330"/>
<keyword evidence="6" id="KW-1185">Reference proteome</keyword>
<evidence type="ECO:0000313" key="4">
    <source>
        <dbReference type="EMBL" id="SHL08452.1"/>
    </source>
</evidence>
<dbReference type="InterPro" id="IPR007400">
    <property type="entry name" value="PrpF-like"/>
</dbReference>
<keyword evidence="2 4" id="KW-0413">Isomerase</keyword>
<protein>
    <submittedName>
        <fullName evidence="4">Methylitaconate delta2-delta3-isomerase</fullName>
    </submittedName>
</protein>
<evidence type="ECO:0000313" key="5">
    <source>
        <dbReference type="Proteomes" id="UP000003751"/>
    </source>
</evidence>
<accession>E7QZ43</accession>
<dbReference type="Pfam" id="PF04303">
    <property type="entry name" value="PrpF"/>
    <property type="match status" value="1"/>
</dbReference>
<dbReference type="EMBL" id="FRAN01000004">
    <property type="protein sequence ID" value="SHL08452.1"/>
    <property type="molecule type" value="Genomic_DNA"/>
</dbReference>